<dbReference type="EMBL" id="SNZF01000004">
    <property type="protein sequence ID" value="TDR36914.1"/>
    <property type="molecule type" value="Genomic_DNA"/>
</dbReference>
<keyword evidence="1" id="KW-1133">Transmembrane helix</keyword>
<feature type="transmembrane region" description="Helical" evidence="1">
    <location>
        <begin position="20"/>
        <end position="36"/>
    </location>
</feature>
<evidence type="ECO:0000313" key="2">
    <source>
        <dbReference type="EMBL" id="TDR36914.1"/>
    </source>
</evidence>
<keyword evidence="1" id="KW-0472">Membrane</keyword>
<protein>
    <submittedName>
        <fullName evidence="2">Uncharacterized protein</fullName>
    </submittedName>
</protein>
<sequence>MAGNEDPPGHRGRPPKRGRAFIYILLAVGIAIWLATGD</sequence>
<dbReference type="AlphaFoldDB" id="A0A4R6YJ50"/>
<reference evidence="2 3" key="1">
    <citation type="submission" date="2019-03" db="EMBL/GenBank/DDBJ databases">
        <title>Genomic Encyclopedia of Type Strains, Phase IV (KMG-IV): sequencing the most valuable type-strain genomes for metagenomic binning, comparative biology and taxonomic classification.</title>
        <authorList>
            <person name="Goeker M."/>
        </authorList>
    </citation>
    <scope>NUCLEOTIDE SEQUENCE [LARGE SCALE GENOMIC DNA]</scope>
    <source>
        <strain evidence="2 3">DSM 11603</strain>
    </source>
</reference>
<keyword evidence="1" id="KW-0812">Transmembrane</keyword>
<organism evidence="2 3">
    <name type="scientific">Aquamicrobium defluvii</name>
    <dbReference type="NCBI Taxonomy" id="69279"/>
    <lineage>
        <taxon>Bacteria</taxon>
        <taxon>Pseudomonadati</taxon>
        <taxon>Pseudomonadota</taxon>
        <taxon>Alphaproteobacteria</taxon>
        <taxon>Hyphomicrobiales</taxon>
        <taxon>Phyllobacteriaceae</taxon>
        <taxon>Aquamicrobium</taxon>
    </lineage>
</organism>
<dbReference type="Proteomes" id="UP000294958">
    <property type="component" value="Unassembled WGS sequence"/>
</dbReference>
<gene>
    <name evidence="2" type="ORF">DES43_104240</name>
</gene>
<comment type="caution">
    <text evidence="2">The sequence shown here is derived from an EMBL/GenBank/DDBJ whole genome shotgun (WGS) entry which is preliminary data.</text>
</comment>
<evidence type="ECO:0000313" key="3">
    <source>
        <dbReference type="Proteomes" id="UP000294958"/>
    </source>
</evidence>
<proteinExistence type="predicted"/>
<evidence type="ECO:0000256" key="1">
    <source>
        <dbReference type="SAM" id="Phobius"/>
    </source>
</evidence>
<keyword evidence="3" id="KW-1185">Reference proteome</keyword>
<name>A0A4R6YJ50_9HYPH</name>
<accession>A0A4R6YJ50</accession>